<keyword evidence="1" id="KW-0472">Membrane</keyword>
<comment type="caution">
    <text evidence="2">The sequence shown here is derived from an EMBL/GenBank/DDBJ whole genome shotgun (WGS) entry which is preliminary data.</text>
</comment>
<sequence>MAIKIIGISLTIAGILGLTFGVLGIFGSNIVALNPWAMTILGFIFFISGVGMVKRLK</sequence>
<evidence type="ECO:0000256" key="1">
    <source>
        <dbReference type="SAM" id="Phobius"/>
    </source>
</evidence>
<reference evidence="3" key="1">
    <citation type="journal article" date="2019" name="Int. J. Syst. Evol. Microbiol.">
        <title>The Global Catalogue of Microorganisms (GCM) 10K type strain sequencing project: providing services to taxonomists for standard genome sequencing and annotation.</title>
        <authorList>
            <consortium name="The Broad Institute Genomics Platform"/>
            <consortium name="The Broad Institute Genome Sequencing Center for Infectious Disease"/>
            <person name="Wu L."/>
            <person name="Ma J."/>
        </authorList>
    </citation>
    <scope>NUCLEOTIDE SEQUENCE [LARGE SCALE GENOMIC DNA]</scope>
    <source>
        <strain evidence="3">CGMCC 1.10832</strain>
    </source>
</reference>
<proteinExistence type="predicted"/>
<evidence type="ECO:0008006" key="4">
    <source>
        <dbReference type="Google" id="ProtNLM"/>
    </source>
</evidence>
<feature type="transmembrane region" description="Helical" evidence="1">
    <location>
        <begin position="7"/>
        <end position="27"/>
    </location>
</feature>
<dbReference type="EMBL" id="BMEC01000003">
    <property type="protein sequence ID" value="GGC26321.1"/>
    <property type="molecule type" value="Genomic_DNA"/>
</dbReference>
<name>A0ABQ1LPR3_9BACT</name>
<keyword evidence="1" id="KW-0812">Transmembrane</keyword>
<dbReference type="RefSeq" id="WP_188460774.1">
    <property type="nucleotide sequence ID" value="NZ_BAABHU010000003.1"/>
</dbReference>
<gene>
    <name evidence="2" type="ORF">GCM10011506_09640</name>
</gene>
<evidence type="ECO:0000313" key="2">
    <source>
        <dbReference type="EMBL" id="GGC26321.1"/>
    </source>
</evidence>
<feature type="transmembrane region" description="Helical" evidence="1">
    <location>
        <begin position="33"/>
        <end position="53"/>
    </location>
</feature>
<keyword evidence="1" id="KW-1133">Transmembrane helix</keyword>
<protein>
    <recommendedName>
        <fullName evidence="4">DUF1328 domain-containing protein</fullName>
    </recommendedName>
</protein>
<accession>A0ABQ1LPR3</accession>
<evidence type="ECO:0000313" key="3">
    <source>
        <dbReference type="Proteomes" id="UP000636010"/>
    </source>
</evidence>
<organism evidence="2 3">
    <name type="scientific">Marivirga lumbricoides</name>
    <dbReference type="NCBI Taxonomy" id="1046115"/>
    <lineage>
        <taxon>Bacteria</taxon>
        <taxon>Pseudomonadati</taxon>
        <taxon>Bacteroidota</taxon>
        <taxon>Cytophagia</taxon>
        <taxon>Cytophagales</taxon>
        <taxon>Marivirgaceae</taxon>
        <taxon>Marivirga</taxon>
    </lineage>
</organism>
<dbReference type="Proteomes" id="UP000636010">
    <property type="component" value="Unassembled WGS sequence"/>
</dbReference>
<keyword evidence="3" id="KW-1185">Reference proteome</keyword>